<gene>
    <name evidence="1" type="ORF">BDY19DRAFT_995646</name>
</gene>
<evidence type="ECO:0000313" key="1">
    <source>
        <dbReference type="EMBL" id="KAI0086629.1"/>
    </source>
</evidence>
<comment type="caution">
    <text evidence="1">The sequence shown here is derived from an EMBL/GenBank/DDBJ whole genome shotgun (WGS) entry which is preliminary data.</text>
</comment>
<sequence>MSTTLPLFWHLSSARKQERIDASVKLVGALEHFQAQFVPPPPKDGSDATSEDEEEGGEGGDEQDEDDDVEEEEEEKGDGLDVYNAQDVSYSIRRLVRGLASPRESSRLGFAVALTELLSRITTVTCSQIITLILDSSKPQGSMTGQEERDVLFARLFGLTAVIRSGLLVRTTPLSTSGSTAPAVSTLSSYQTLLENLIALGEKKSWLKESAWWAIGLASDALKASSVDWKDDAFEATVKTIYTGENAKAWSPEKVALTVKLQEAWPEHAWKETLAPTFKHAPLVHTGNYAALARIMKDLSVDSDEEEDERAPAKGKQHQGGSWKPQVHFVWNLLLDEVLSSENAYASFPEFFRILVDESLFSAASSPERKFWGFQIFQKALPRVGEADVPMLFTKNFMRSWINHLSNSDRYLHKAAKQVANDIQVAVKKNPTLGFTFILQLTGVHGSQQFDRLTKTKTVETILTSMTQDGIQSYIEYLLKQVNDEHPHTSDVQALNARRAWIVDQLAALVRNGAIPKDDRWVQTILDWFVVHGLFSIKKNDKSSSLALHNAPSPVFSDELRKLCRERLLSSLAELTTHTSLVKIDDKTSKVAAVASDGEFWVSKVLASIEKLEKDTKHVSLLAEIDDDDEDEVVLRSRARELIGRLKHITDERREAARGTGLLLAATLLNRYCAADEEESDDNDALESCIDGASRMFPEEESTASKKKKDKKQNKLVATAAASRSGPDLTDAEDDVPEPVDILVDTVIGFLEEATAYMRAVANQVFSLLSESVRESTIDLILAQLERRAPDELLEEGEDHEMAGEGEGNTEGEDEEENEEDGDEDEEEEEEVVEDDEEIDVEEDPELRRKIEEALRVNGIQAATGESDDESDEELMDDDQMMAIDEQLAAVFRAQANEKRLGKGVDAQREATHYKNRVLDLLDTFIKKQPTSPLIPRLILPLVDLIVNAGTDEKQLSDKATGILRSRIGKSKDTASSVDGEQVSGILREIHSRARKASTGDIVTTLAQCSVYLSRALLHAQVQQPVLDAYRESLVDFVTRKASRLNTAFFHEFIRKHANVSWELRDTLLELSGKAVNGYRQSQVFQLIQVLLSQASATTGRTEEVLPFMSDLSQSVQKAVQEACEAETLSAGHVKQVLKLALSAARQSKKFAQPPKELHDAWQPSSWETLGATLAASDRFKSSTGLPVLCKQIAHLTGQDGESSGKAKGAKKRKADAVEGTEDVESPKKAKRKVKKTSA</sequence>
<protein>
    <submittedName>
        <fullName evidence="1">DNA polymerase phi-domain-containing protein</fullName>
    </submittedName>
</protein>
<accession>A0ACB8TXD2</accession>
<proteinExistence type="predicted"/>
<evidence type="ECO:0000313" key="2">
    <source>
        <dbReference type="Proteomes" id="UP001055072"/>
    </source>
</evidence>
<dbReference type="Proteomes" id="UP001055072">
    <property type="component" value="Unassembled WGS sequence"/>
</dbReference>
<keyword evidence="2" id="KW-1185">Reference proteome</keyword>
<organism evidence="1 2">
    <name type="scientific">Irpex rosettiformis</name>
    <dbReference type="NCBI Taxonomy" id="378272"/>
    <lineage>
        <taxon>Eukaryota</taxon>
        <taxon>Fungi</taxon>
        <taxon>Dikarya</taxon>
        <taxon>Basidiomycota</taxon>
        <taxon>Agaricomycotina</taxon>
        <taxon>Agaricomycetes</taxon>
        <taxon>Polyporales</taxon>
        <taxon>Irpicaceae</taxon>
        <taxon>Irpex</taxon>
    </lineage>
</organism>
<name>A0ACB8TXD2_9APHY</name>
<dbReference type="EMBL" id="MU274922">
    <property type="protein sequence ID" value="KAI0086629.1"/>
    <property type="molecule type" value="Genomic_DNA"/>
</dbReference>
<reference evidence="1" key="1">
    <citation type="journal article" date="2021" name="Environ. Microbiol.">
        <title>Gene family expansions and transcriptome signatures uncover fungal adaptations to wood decay.</title>
        <authorList>
            <person name="Hage H."/>
            <person name="Miyauchi S."/>
            <person name="Viragh M."/>
            <person name="Drula E."/>
            <person name="Min B."/>
            <person name="Chaduli D."/>
            <person name="Navarro D."/>
            <person name="Favel A."/>
            <person name="Norest M."/>
            <person name="Lesage-Meessen L."/>
            <person name="Balint B."/>
            <person name="Merenyi Z."/>
            <person name="de Eugenio L."/>
            <person name="Morin E."/>
            <person name="Martinez A.T."/>
            <person name="Baldrian P."/>
            <person name="Stursova M."/>
            <person name="Martinez M.J."/>
            <person name="Novotny C."/>
            <person name="Magnuson J.K."/>
            <person name="Spatafora J.W."/>
            <person name="Maurice S."/>
            <person name="Pangilinan J."/>
            <person name="Andreopoulos W."/>
            <person name="LaButti K."/>
            <person name="Hundley H."/>
            <person name="Na H."/>
            <person name="Kuo A."/>
            <person name="Barry K."/>
            <person name="Lipzen A."/>
            <person name="Henrissat B."/>
            <person name="Riley R."/>
            <person name="Ahrendt S."/>
            <person name="Nagy L.G."/>
            <person name="Grigoriev I.V."/>
            <person name="Martin F."/>
            <person name="Rosso M.N."/>
        </authorList>
    </citation>
    <scope>NUCLEOTIDE SEQUENCE</scope>
    <source>
        <strain evidence="1">CBS 384.51</strain>
    </source>
</reference>